<dbReference type="Proteomes" id="UP001320691">
    <property type="component" value="Unassembled WGS sequence"/>
</dbReference>
<gene>
    <name evidence="1" type="ORF">M2412_000536</name>
</gene>
<dbReference type="EMBL" id="JANUEK010000001">
    <property type="protein sequence ID" value="MCS4278575.1"/>
    <property type="molecule type" value="Genomic_DNA"/>
</dbReference>
<sequence length="40" mass="4763">MRFSSQITVANNEMDHLCFHTIFQCTAHWYAVTEVKVYIQ</sequence>
<reference evidence="1" key="1">
    <citation type="submission" date="2022-08" db="EMBL/GenBank/DDBJ databases">
        <title>Genomic analyses of the natural microbiome of Caenorhabditis elegans.</title>
        <authorList>
            <person name="Samuel B."/>
        </authorList>
    </citation>
    <scope>NUCLEOTIDE SEQUENCE</scope>
    <source>
        <strain evidence="1">BIGb0277</strain>
    </source>
</reference>
<accession>A0AAW5PFB6</accession>
<comment type="caution">
    <text evidence="1">The sequence shown here is derived from an EMBL/GenBank/DDBJ whole genome shotgun (WGS) entry which is preliminary data.</text>
</comment>
<protein>
    <submittedName>
        <fullName evidence="1">Uncharacterized protein</fullName>
    </submittedName>
</protein>
<proteinExistence type="predicted"/>
<evidence type="ECO:0000313" key="2">
    <source>
        <dbReference type="Proteomes" id="UP001320691"/>
    </source>
</evidence>
<name>A0AAW5PFB6_9GAMM</name>
<dbReference type="AlphaFoldDB" id="A0AAW5PFB6"/>
<organism evidence="1 2">
    <name type="scientific">Stenotrophomonas rhizophila</name>
    <dbReference type="NCBI Taxonomy" id="216778"/>
    <lineage>
        <taxon>Bacteria</taxon>
        <taxon>Pseudomonadati</taxon>
        <taxon>Pseudomonadota</taxon>
        <taxon>Gammaproteobacteria</taxon>
        <taxon>Lysobacterales</taxon>
        <taxon>Lysobacteraceae</taxon>
        <taxon>Stenotrophomonas</taxon>
    </lineage>
</organism>
<evidence type="ECO:0000313" key="1">
    <source>
        <dbReference type="EMBL" id="MCS4278575.1"/>
    </source>
</evidence>